<organism evidence="1 2">
    <name type="scientific">Vermiconidia calcicola</name>
    <dbReference type="NCBI Taxonomy" id="1690605"/>
    <lineage>
        <taxon>Eukaryota</taxon>
        <taxon>Fungi</taxon>
        <taxon>Dikarya</taxon>
        <taxon>Ascomycota</taxon>
        <taxon>Pezizomycotina</taxon>
        <taxon>Dothideomycetes</taxon>
        <taxon>Dothideomycetidae</taxon>
        <taxon>Mycosphaerellales</taxon>
        <taxon>Extremaceae</taxon>
        <taxon>Vermiconidia</taxon>
    </lineage>
</organism>
<dbReference type="Proteomes" id="UP001281147">
    <property type="component" value="Unassembled WGS sequence"/>
</dbReference>
<reference evidence="1" key="1">
    <citation type="submission" date="2023-07" db="EMBL/GenBank/DDBJ databases">
        <title>Black Yeasts Isolated from many extreme environments.</title>
        <authorList>
            <person name="Coleine C."/>
            <person name="Stajich J.E."/>
            <person name="Selbmann L."/>
        </authorList>
    </citation>
    <scope>NUCLEOTIDE SEQUENCE</scope>
    <source>
        <strain evidence="1">CCFEE 5714</strain>
    </source>
</reference>
<gene>
    <name evidence="1" type="ORF">LTR37_019010</name>
</gene>
<accession>A0ACC3MFG5</accession>
<proteinExistence type="predicted"/>
<sequence>MFSREKQVLNAYPQTFHWIFEDATSPFKNFLTSDTGVFWLRGKPGSGKSTLTKFLSSHVKTRELLSQWADGRPVLVAIHFFWNSGHVMQKNMEGLLRNLLYQIFQQRPELIPRCCLQRCDDSSNMRSMPRPWSLQELSETFRSIISSPQLEERFCFFIDGLDEYDGDQCELVQEIAALSYKPHAKFCVSSRPWNVFQKAYGGVAQKRLILEELTREDMEAFVEGRLTNDARFMQLSDNDTRAPHGTRLRILDSVDNCYERDTAQAFLISLEPDCRYLPVSILPDLSLLASNPDFALEKVVPACPSNSSAERCGRAVSYLNKWCRGLLEVGCHVCRDLPDLGNAGCSVRFLHRTVRDFLLEPEQEQLLAHRAGRRFDPRLASCHLLLAQAKTVVARLGTLPERYPLTPSDWNFHNSQDLCSSEESVEEGVDELYFHRNGFVSLVEGIMLCCKRVEITDGICPMGVLTELDHAGSIWVSLKPGSKRYQRHWTNEFYGLTDPLFVELASDAHKTLFGRSSDDRTCDSFLALAVCYELETYVRQALAQDVGALLGLGCRPLIDYALFPTLKLGHLLISSISVDMIKLLLDAGASVNERLPLPKDDDMSRSLAEYHCTSWKQFLLYCLHYKPYDGEETGWWESEETRWWRSRLLRVALFLLEHGADVHAKVYRAKTTDFTNEQSQVKAGTETPNDSCDSFTAAECLQACCPPSMLEELNGALDLATRRSTAAPQEQAVAGAAPDSSVFRPRRRRWGTVLRGWRRRP</sequence>
<name>A0ACC3MFG5_9PEZI</name>
<protein>
    <submittedName>
        <fullName evidence="1">Uncharacterized protein</fullName>
    </submittedName>
</protein>
<evidence type="ECO:0000313" key="2">
    <source>
        <dbReference type="Proteomes" id="UP001281147"/>
    </source>
</evidence>
<evidence type="ECO:0000313" key="1">
    <source>
        <dbReference type="EMBL" id="KAK3690744.1"/>
    </source>
</evidence>
<dbReference type="EMBL" id="JAUTXU010000281">
    <property type="protein sequence ID" value="KAK3690744.1"/>
    <property type="molecule type" value="Genomic_DNA"/>
</dbReference>
<comment type="caution">
    <text evidence="1">The sequence shown here is derived from an EMBL/GenBank/DDBJ whole genome shotgun (WGS) entry which is preliminary data.</text>
</comment>
<keyword evidence="2" id="KW-1185">Reference proteome</keyword>